<feature type="transmembrane region" description="Helical" evidence="2">
    <location>
        <begin position="249"/>
        <end position="271"/>
    </location>
</feature>
<feature type="compositionally biased region" description="Low complexity" evidence="1">
    <location>
        <begin position="474"/>
        <end position="495"/>
    </location>
</feature>
<feature type="compositionally biased region" description="Pro residues" evidence="1">
    <location>
        <begin position="102"/>
        <end position="150"/>
    </location>
</feature>
<feature type="compositionally biased region" description="Basic and acidic residues" evidence="1">
    <location>
        <begin position="533"/>
        <end position="547"/>
    </location>
</feature>
<proteinExistence type="predicted"/>
<evidence type="ECO:0000256" key="1">
    <source>
        <dbReference type="SAM" id="MobiDB-lite"/>
    </source>
</evidence>
<organism evidence="3 4">
    <name type="scientific">Amycolatopsis rubida</name>
    <dbReference type="NCBI Taxonomy" id="112413"/>
    <lineage>
        <taxon>Bacteria</taxon>
        <taxon>Bacillati</taxon>
        <taxon>Actinomycetota</taxon>
        <taxon>Actinomycetes</taxon>
        <taxon>Pseudonocardiales</taxon>
        <taxon>Pseudonocardiaceae</taxon>
        <taxon>Amycolatopsis</taxon>
    </lineage>
</organism>
<feature type="transmembrane region" description="Helical" evidence="2">
    <location>
        <begin position="398"/>
        <end position="419"/>
    </location>
</feature>
<dbReference type="InterPro" id="IPR045782">
    <property type="entry name" value="TrbL_3"/>
</dbReference>
<evidence type="ECO:0000313" key="4">
    <source>
        <dbReference type="Proteomes" id="UP000199137"/>
    </source>
</evidence>
<feature type="compositionally biased region" description="Low complexity" evidence="1">
    <location>
        <begin position="624"/>
        <end position="644"/>
    </location>
</feature>
<feature type="transmembrane region" description="Helical" evidence="2">
    <location>
        <begin position="333"/>
        <end position="352"/>
    </location>
</feature>
<dbReference type="PANTHER" id="PTHR24216">
    <property type="entry name" value="PAXILLIN-RELATED"/>
    <property type="match status" value="1"/>
</dbReference>
<dbReference type="Proteomes" id="UP000199137">
    <property type="component" value="Unassembled WGS sequence"/>
</dbReference>
<dbReference type="EMBL" id="FOWC01000003">
    <property type="protein sequence ID" value="SFO87698.1"/>
    <property type="molecule type" value="Genomic_DNA"/>
</dbReference>
<evidence type="ECO:0000313" key="3">
    <source>
        <dbReference type="EMBL" id="SFO87698.1"/>
    </source>
</evidence>
<sequence>MTSCSPRPARPFVPQALRFAARLRVAVLAGLVCSFVVALLGASAGHAQAQPMPLPTGSAPGPEIRFPTVPKATPAPPPAAVPGSGQPPMPLPTNPDQGWPSELPPLPKPGQPPQPWNPPAPAPSSPVQPPPIQVDPGHPVAPAPPAPQQGPQPQADSTDCGWLDVVCKAGQAIDKWFTGLVTSAMDPVLDLVGRTSMTTPDLAGNAQISQLWDITRWVANSLFVLFVVVGGIVVASHETLQTRVALKETLPRIVVGFIAVNASLSLIGLAITTVNGIATGILAGDGSGGITTGVKDEIHRQLDKGGIFMILVALVVLILAVVLLALYVVRLTITVIVVVAGPLALVCHASPYTEGIAKLWWRGLFGVLGIQVLQAVTLVVFVKVFFVQGTTGPGATQLLGVSGGLMNLVISVVLLFILIKIPSWVMQHVGLGGRSAIGSIVKYAAIAKGLGMLGIGKGAGAVGARGTGRRRRNNAGASARPGGSRSAGSPGPARGASRRRGTAFGPGAQRVARGAARAARERASRAWAAPARMARDARTAARERRQPWSDGGFTPASGAFVPARMSSTPTAATVAPPIESTRWGSPDPRRRSGPPPTAADARTSTAAKTARPATASQARDRATPRAPSRAASTAARRTTATAPPLQAPGASPSPQRAADRSNPARRATGGAPKRQQPAAPRSGAATPKQRNPKKGGGR</sequence>
<keyword evidence="2" id="KW-0812">Transmembrane</keyword>
<reference evidence="3 4" key="1">
    <citation type="submission" date="2016-10" db="EMBL/GenBank/DDBJ databases">
        <authorList>
            <person name="de Groot N.N."/>
        </authorList>
    </citation>
    <scope>NUCLEOTIDE SEQUENCE [LARGE SCALE GENOMIC DNA]</scope>
    <source>
        <strain evidence="3 4">DSM 44637</strain>
    </source>
</reference>
<name>A0A1I5KRW3_9PSEU</name>
<feature type="compositionally biased region" description="Pro residues" evidence="1">
    <location>
        <begin position="73"/>
        <end position="93"/>
    </location>
</feature>
<evidence type="ECO:0000256" key="2">
    <source>
        <dbReference type="SAM" id="Phobius"/>
    </source>
</evidence>
<gene>
    <name evidence="3" type="ORF">SAMN05421854_103313</name>
</gene>
<feature type="transmembrane region" description="Helical" evidence="2">
    <location>
        <begin position="306"/>
        <end position="327"/>
    </location>
</feature>
<protein>
    <recommendedName>
        <fullName evidence="5">TrbL/VirB6 plasmid conjugal transfer protein</fullName>
    </recommendedName>
</protein>
<feature type="compositionally biased region" description="Low complexity" evidence="1">
    <location>
        <begin position="508"/>
        <end position="517"/>
    </location>
</feature>
<dbReference type="RefSeq" id="WP_093573633.1">
    <property type="nucleotide sequence ID" value="NZ_FOWC01000003.1"/>
</dbReference>
<dbReference type="AlphaFoldDB" id="A0A1I5KRW3"/>
<accession>A0A1I5KRW3</accession>
<dbReference type="PANTHER" id="PTHR24216:SF65">
    <property type="entry name" value="PAXILLIN-LIKE PROTEIN 1"/>
    <property type="match status" value="1"/>
</dbReference>
<keyword evidence="2" id="KW-0472">Membrane</keyword>
<dbReference type="OrthoDB" id="3417255at2"/>
<keyword evidence="2" id="KW-1133">Transmembrane helix</keyword>
<feature type="region of interest" description="Disordered" evidence="1">
    <location>
        <begin position="461"/>
        <end position="698"/>
    </location>
</feature>
<evidence type="ECO:0008006" key="5">
    <source>
        <dbReference type="Google" id="ProtNLM"/>
    </source>
</evidence>
<feature type="transmembrane region" description="Helical" evidence="2">
    <location>
        <begin position="364"/>
        <end position="386"/>
    </location>
</feature>
<feature type="transmembrane region" description="Helical" evidence="2">
    <location>
        <begin position="217"/>
        <end position="237"/>
    </location>
</feature>
<dbReference type="STRING" id="112413.SAMN05421854_103313"/>
<dbReference type="Pfam" id="PF19590">
    <property type="entry name" value="TrbL_3"/>
    <property type="match status" value="1"/>
</dbReference>
<feature type="region of interest" description="Disordered" evidence="1">
    <location>
        <begin position="47"/>
        <end position="158"/>
    </location>
</feature>